<evidence type="ECO:0000256" key="1">
    <source>
        <dbReference type="SAM" id="MobiDB-lite"/>
    </source>
</evidence>
<evidence type="ECO:0000313" key="3">
    <source>
        <dbReference type="Proteomes" id="UP001221898"/>
    </source>
</evidence>
<protein>
    <submittedName>
        <fullName evidence="2">Uncharacterized protein</fullName>
    </submittedName>
</protein>
<dbReference type="AlphaFoldDB" id="A0AAD7W640"/>
<dbReference type="Proteomes" id="UP001221898">
    <property type="component" value="Unassembled WGS sequence"/>
</dbReference>
<comment type="caution">
    <text evidence="2">The sequence shown here is derived from an EMBL/GenBank/DDBJ whole genome shotgun (WGS) entry which is preliminary data.</text>
</comment>
<accession>A0AAD7W640</accession>
<gene>
    <name evidence="2" type="ORF">AAFF_G00198640</name>
</gene>
<reference evidence="2" key="1">
    <citation type="journal article" date="2023" name="Science">
        <title>Genome structures resolve the early diversification of teleost fishes.</title>
        <authorList>
            <person name="Parey E."/>
            <person name="Louis A."/>
            <person name="Montfort J."/>
            <person name="Bouchez O."/>
            <person name="Roques C."/>
            <person name="Iampietro C."/>
            <person name="Lluch J."/>
            <person name="Castinel A."/>
            <person name="Donnadieu C."/>
            <person name="Desvignes T."/>
            <person name="Floi Bucao C."/>
            <person name="Jouanno E."/>
            <person name="Wen M."/>
            <person name="Mejri S."/>
            <person name="Dirks R."/>
            <person name="Jansen H."/>
            <person name="Henkel C."/>
            <person name="Chen W.J."/>
            <person name="Zahm M."/>
            <person name="Cabau C."/>
            <person name="Klopp C."/>
            <person name="Thompson A.W."/>
            <person name="Robinson-Rechavi M."/>
            <person name="Braasch I."/>
            <person name="Lecointre G."/>
            <person name="Bobe J."/>
            <person name="Postlethwait J.H."/>
            <person name="Berthelot C."/>
            <person name="Roest Crollius H."/>
            <person name="Guiguen Y."/>
        </authorList>
    </citation>
    <scope>NUCLEOTIDE SEQUENCE</scope>
    <source>
        <strain evidence="2">NC1722</strain>
    </source>
</reference>
<keyword evidence="3" id="KW-1185">Reference proteome</keyword>
<dbReference type="EMBL" id="JAINUG010000265">
    <property type="protein sequence ID" value="KAJ8384778.1"/>
    <property type="molecule type" value="Genomic_DNA"/>
</dbReference>
<sequence length="98" mass="10541">MVRSSPSSWALHPLRAEKRPVRAEKQMGLLTPTNHSQPDAAPGGIQTELGLRGDTDAHCLPACITEPCSVDLRQGHRASLFCSYKTSKVEISAESSGI</sequence>
<evidence type="ECO:0000313" key="2">
    <source>
        <dbReference type="EMBL" id="KAJ8384778.1"/>
    </source>
</evidence>
<proteinExistence type="predicted"/>
<name>A0AAD7W640_9TELE</name>
<organism evidence="2 3">
    <name type="scientific">Aldrovandia affinis</name>
    <dbReference type="NCBI Taxonomy" id="143900"/>
    <lineage>
        <taxon>Eukaryota</taxon>
        <taxon>Metazoa</taxon>
        <taxon>Chordata</taxon>
        <taxon>Craniata</taxon>
        <taxon>Vertebrata</taxon>
        <taxon>Euteleostomi</taxon>
        <taxon>Actinopterygii</taxon>
        <taxon>Neopterygii</taxon>
        <taxon>Teleostei</taxon>
        <taxon>Notacanthiformes</taxon>
        <taxon>Halosauridae</taxon>
        <taxon>Aldrovandia</taxon>
    </lineage>
</organism>
<feature type="region of interest" description="Disordered" evidence="1">
    <location>
        <begin position="1"/>
        <end position="22"/>
    </location>
</feature>